<dbReference type="PANTHER" id="PTHR11669:SF8">
    <property type="entry name" value="DNA POLYMERASE III SUBUNIT DELTA"/>
    <property type="match status" value="1"/>
</dbReference>
<dbReference type="EMBL" id="RBIJ01000002">
    <property type="protein sequence ID" value="RKQ85652.1"/>
    <property type="molecule type" value="Genomic_DNA"/>
</dbReference>
<dbReference type="SUPFAM" id="SSF52540">
    <property type="entry name" value="P-loop containing nucleoside triphosphate hydrolases"/>
    <property type="match status" value="1"/>
</dbReference>
<protein>
    <submittedName>
        <fullName evidence="1">DNA polymerase-3 subunit delta</fullName>
    </submittedName>
</protein>
<dbReference type="GO" id="GO:0006261">
    <property type="term" value="P:DNA-templated DNA replication"/>
    <property type="evidence" value="ECO:0007669"/>
    <property type="project" value="TreeGrafter"/>
</dbReference>
<dbReference type="Proteomes" id="UP000267019">
    <property type="component" value="Unassembled WGS sequence"/>
</dbReference>
<accession>A0A660KW89</accession>
<comment type="caution">
    <text evidence="1">The sequence shown here is derived from an EMBL/GenBank/DDBJ whole genome shotgun (WGS) entry which is preliminary data.</text>
</comment>
<gene>
    <name evidence="1" type="ORF">C7438_1057</name>
</gene>
<evidence type="ECO:0000313" key="1">
    <source>
        <dbReference type="EMBL" id="RKQ85652.1"/>
    </source>
</evidence>
<organism evidence="1 2">
    <name type="scientific">Brockia lithotrophica</name>
    <dbReference type="NCBI Taxonomy" id="933949"/>
    <lineage>
        <taxon>Bacteria</taxon>
        <taxon>Bacillati</taxon>
        <taxon>Bacillota</taxon>
        <taxon>Bacilli</taxon>
        <taxon>Bacillales</taxon>
        <taxon>Bacillales Family X. Incertae Sedis</taxon>
        <taxon>Brockia</taxon>
    </lineage>
</organism>
<dbReference type="PANTHER" id="PTHR11669">
    <property type="entry name" value="REPLICATION FACTOR C / DNA POLYMERASE III GAMMA-TAU SUBUNIT"/>
    <property type="match status" value="1"/>
</dbReference>
<keyword evidence="2" id="KW-1185">Reference proteome</keyword>
<dbReference type="InterPro" id="IPR050238">
    <property type="entry name" value="DNA_Rep/Repair_Clamp_Loader"/>
</dbReference>
<evidence type="ECO:0000313" key="2">
    <source>
        <dbReference type="Proteomes" id="UP000267019"/>
    </source>
</evidence>
<proteinExistence type="predicted"/>
<dbReference type="Pfam" id="PF13177">
    <property type="entry name" value="DNA_pol3_delta2"/>
    <property type="match status" value="1"/>
</dbReference>
<dbReference type="Gene3D" id="3.40.50.300">
    <property type="entry name" value="P-loop containing nucleotide triphosphate hydrolases"/>
    <property type="match status" value="1"/>
</dbReference>
<sequence>MHRVERFLRRALQGGRLAHAYALYGPFLEEKRDVALRVAAAYLAADTGESEEELAARIARGGEVDRVYVAAREGKLRMDDVRALRDVLSLAPSRGRHRVVWLELREPPLPEAQNALLKLLEEPPTGTLFFVAARSPEGLLPTVRSRLLPLVFPLPPYERRKEIYVRRGFSAEAAVALAALGDVEDLGGLAPEDLPTLLREVAAFVCAPPRSAGERLLWADRVLGRYGKEGATFAMAYALLLLGELLRQSVGAAGEGIPPEFGVSLANCTTSRSRADLYASFDTVFGKFRTYSATRTALAFKAALVGLK</sequence>
<reference evidence="1 2" key="1">
    <citation type="submission" date="2018-10" db="EMBL/GenBank/DDBJ databases">
        <title>Genomic Encyclopedia of Type Strains, Phase IV (KMG-IV): sequencing the most valuable type-strain genomes for metagenomic binning, comparative biology and taxonomic classification.</title>
        <authorList>
            <person name="Goeker M."/>
        </authorList>
    </citation>
    <scope>NUCLEOTIDE SEQUENCE [LARGE SCALE GENOMIC DNA]</scope>
    <source>
        <strain evidence="1 2">DSM 22653</strain>
    </source>
</reference>
<dbReference type="AlphaFoldDB" id="A0A660KW89"/>
<name>A0A660KW89_9BACL</name>
<dbReference type="OrthoDB" id="9810148at2"/>
<dbReference type="InterPro" id="IPR027417">
    <property type="entry name" value="P-loop_NTPase"/>
</dbReference>
<dbReference type="RefSeq" id="WP_121444304.1">
    <property type="nucleotide sequence ID" value="NZ_RBIJ01000002.1"/>
</dbReference>